<keyword evidence="2" id="KW-1185">Reference proteome</keyword>
<name>A0A4S8L3Q7_DENBC</name>
<dbReference type="EMBL" id="ML179692">
    <property type="protein sequence ID" value="THU83020.1"/>
    <property type="molecule type" value="Genomic_DNA"/>
</dbReference>
<reference evidence="1 2" key="1">
    <citation type="journal article" date="2019" name="Nat. Ecol. Evol.">
        <title>Megaphylogeny resolves global patterns of mushroom evolution.</title>
        <authorList>
            <person name="Varga T."/>
            <person name="Krizsan K."/>
            <person name="Foldi C."/>
            <person name="Dima B."/>
            <person name="Sanchez-Garcia M."/>
            <person name="Sanchez-Ramirez S."/>
            <person name="Szollosi G.J."/>
            <person name="Szarkandi J.G."/>
            <person name="Papp V."/>
            <person name="Albert L."/>
            <person name="Andreopoulos W."/>
            <person name="Angelini C."/>
            <person name="Antonin V."/>
            <person name="Barry K.W."/>
            <person name="Bougher N.L."/>
            <person name="Buchanan P."/>
            <person name="Buyck B."/>
            <person name="Bense V."/>
            <person name="Catcheside P."/>
            <person name="Chovatia M."/>
            <person name="Cooper J."/>
            <person name="Damon W."/>
            <person name="Desjardin D."/>
            <person name="Finy P."/>
            <person name="Geml J."/>
            <person name="Haridas S."/>
            <person name="Hughes K."/>
            <person name="Justo A."/>
            <person name="Karasinski D."/>
            <person name="Kautmanova I."/>
            <person name="Kiss B."/>
            <person name="Kocsube S."/>
            <person name="Kotiranta H."/>
            <person name="LaButti K.M."/>
            <person name="Lechner B.E."/>
            <person name="Liimatainen K."/>
            <person name="Lipzen A."/>
            <person name="Lukacs Z."/>
            <person name="Mihaltcheva S."/>
            <person name="Morgado L.N."/>
            <person name="Niskanen T."/>
            <person name="Noordeloos M.E."/>
            <person name="Ohm R.A."/>
            <person name="Ortiz-Santana B."/>
            <person name="Ovrebo C."/>
            <person name="Racz N."/>
            <person name="Riley R."/>
            <person name="Savchenko A."/>
            <person name="Shiryaev A."/>
            <person name="Soop K."/>
            <person name="Spirin V."/>
            <person name="Szebenyi C."/>
            <person name="Tomsovsky M."/>
            <person name="Tulloss R.E."/>
            <person name="Uehling J."/>
            <person name="Grigoriev I.V."/>
            <person name="Vagvolgyi C."/>
            <person name="Papp T."/>
            <person name="Martin F.M."/>
            <person name="Miettinen O."/>
            <person name="Hibbett D.S."/>
            <person name="Nagy L.G."/>
        </authorList>
    </citation>
    <scope>NUCLEOTIDE SEQUENCE [LARGE SCALE GENOMIC DNA]</scope>
    <source>
        <strain evidence="1 2">CBS 962.96</strain>
    </source>
</reference>
<protein>
    <submittedName>
        <fullName evidence="1">Uncharacterized protein</fullName>
    </submittedName>
</protein>
<dbReference type="Proteomes" id="UP000297245">
    <property type="component" value="Unassembled WGS sequence"/>
</dbReference>
<evidence type="ECO:0000313" key="1">
    <source>
        <dbReference type="EMBL" id="THU83020.1"/>
    </source>
</evidence>
<organism evidence="1 2">
    <name type="scientific">Dendrothele bispora (strain CBS 962.96)</name>
    <dbReference type="NCBI Taxonomy" id="1314807"/>
    <lineage>
        <taxon>Eukaryota</taxon>
        <taxon>Fungi</taxon>
        <taxon>Dikarya</taxon>
        <taxon>Basidiomycota</taxon>
        <taxon>Agaricomycotina</taxon>
        <taxon>Agaricomycetes</taxon>
        <taxon>Agaricomycetidae</taxon>
        <taxon>Agaricales</taxon>
        <taxon>Agaricales incertae sedis</taxon>
        <taxon>Dendrothele</taxon>
    </lineage>
</organism>
<proteinExistence type="predicted"/>
<accession>A0A4S8L3Q7</accession>
<gene>
    <name evidence="1" type="ORF">K435DRAFT_436497</name>
</gene>
<dbReference type="AlphaFoldDB" id="A0A4S8L3Q7"/>
<evidence type="ECO:0000313" key="2">
    <source>
        <dbReference type="Proteomes" id="UP000297245"/>
    </source>
</evidence>
<sequence>MTDSVFTESMSLFSLFPITSHLTFQPVTAPPILPSAARTGSNLSGVSAVFPVVPHLPLPL</sequence>